<sequence length="142" mass="14989">MKGLVFVIAVALACVATCGALKCRSCALLDTREECLTKPPKNCSASQDACLTVHRYVDIVGKRTWNNFCSTRSYCRSVQGLNRITCDEGEGDPHFEFACYYCCNTDGCVGPTAPGAASAACVSIVTMATAALAVLLKNAAGF</sequence>
<dbReference type="RefSeq" id="XP_035684116.1">
    <property type="nucleotide sequence ID" value="XM_035828223.1"/>
</dbReference>
<dbReference type="GeneID" id="118421059"/>
<feature type="signal peptide" evidence="1">
    <location>
        <begin position="1"/>
        <end position="20"/>
    </location>
</feature>
<protein>
    <submittedName>
        <fullName evidence="3">Uncharacterized protein LOC118421059</fullName>
    </submittedName>
</protein>
<reference evidence="3" key="1">
    <citation type="journal article" date="2016" name="Genome Biol. Evol.">
        <title>Conserved non-coding elements in the most distant genera of cephalochordates: the Goldilocks principle.</title>
        <authorList>
            <person name="Yue J.X."/>
            <person name="Kozmikova I."/>
            <person name="Ono H."/>
            <person name="Nossa C.W."/>
            <person name="Kozmik Z."/>
            <person name="Putnam N.H."/>
            <person name="Yu J.K."/>
            <person name="Holland L.Z."/>
        </authorList>
    </citation>
    <scope>NUCLEOTIDE SEQUENCE</scope>
</reference>
<proteinExistence type="predicted"/>
<reference evidence="3" key="3">
    <citation type="submission" date="2025-08" db="UniProtKB">
        <authorList>
            <consortium name="RefSeq"/>
        </authorList>
    </citation>
    <scope>IDENTIFICATION</scope>
</reference>
<name>A0A9J7LJK0_BRAFL</name>
<feature type="chain" id="PRO_5039935719" evidence="1">
    <location>
        <begin position="21"/>
        <end position="142"/>
    </location>
</feature>
<evidence type="ECO:0000256" key="1">
    <source>
        <dbReference type="SAM" id="SignalP"/>
    </source>
</evidence>
<dbReference type="AlphaFoldDB" id="A0A9J7LJK0"/>
<dbReference type="InterPro" id="IPR045860">
    <property type="entry name" value="Snake_toxin-like_sf"/>
</dbReference>
<accession>A0A9J7LJK0</accession>
<reference evidence="2" key="2">
    <citation type="journal article" date="2020" name="Nat. Ecol. Evol.">
        <title>Deeply conserved synteny resolves early events in vertebrate evolution.</title>
        <authorList>
            <person name="Simakov O."/>
            <person name="Marletaz F."/>
            <person name="Yue J.X."/>
            <person name="O'Connell B."/>
            <person name="Jenkins J."/>
            <person name="Brandt A."/>
            <person name="Calef R."/>
            <person name="Tung C.H."/>
            <person name="Huang T.K."/>
            <person name="Schmutz J."/>
            <person name="Satoh N."/>
            <person name="Yu J.K."/>
            <person name="Putnam N.H."/>
            <person name="Green R.E."/>
            <person name="Rokhsar D.S."/>
        </authorList>
    </citation>
    <scope>NUCLEOTIDE SEQUENCE [LARGE SCALE GENOMIC DNA]</scope>
    <source>
        <strain evidence="2">S238N-H82</strain>
    </source>
</reference>
<keyword evidence="2" id="KW-1185">Reference proteome</keyword>
<dbReference type="SUPFAM" id="SSF57302">
    <property type="entry name" value="Snake toxin-like"/>
    <property type="match status" value="1"/>
</dbReference>
<organism evidence="2 3">
    <name type="scientific">Branchiostoma floridae</name>
    <name type="common">Florida lancelet</name>
    <name type="synonym">Amphioxus</name>
    <dbReference type="NCBI Taxonomy" id="7739"/>
    <lineage>
        <taxon>Eukaryota</taxon>
        <taxon>Metazoa</taxon>
        <taxon>Chordata</taxon>
        <taxon>Cephalochordata</taxon>
        <taxon>Leptocardii</taxon>
        <taxon>Amphioxiformes</taxon>
        <taxon>Branchiostomatidae</taxon>
        <taxon>Branchiostoma</taxon>
    </lineage>
</organism>
<evidence type="ECO:0000313" key="3">
    <source>
        <dbReference type="RefSeq" id="XP_035684116.1"/>
    </source>
</evidence>
<evidence type="ECO:0000313" key="2">
    <source>
        <dbReference type="Proteomes" id="UP000001554"/>
    </source>
</evidence>
<dbReference type="Proteomes" id="UP000001554">
    <property type="component" value="Chromosome 8"/>
</dbReference>
<gene>
    <name evidence="3" type="primary">LOC118421059</name>
</gene>
<keyword evidence="1" id="KW-0732">Signal</keyword>
<dbReference type="KEGG" id="bfo:118421059"/>